<reference evidence="2" key="1">
    <citation type="submission" date="2022-03" db="EMBL/GenBank/DDBJ databases">
        <authorList>
            <person name="Martin H S."/>
        </authorList>
    </citation>
    <scope>NUCLEOTIDE SEQUENCE</scope>
</reference>
<evidence type="ECO:0000256" key="1">
    <source>
        <dbReference type="SAM" id="Phobius"/>
    </source>
</evidence>
<proteinExistence type="predicted"/>
<evidence type="ECO:0000313" key="3">
    <source>
        <dbReference type="Proteomes" id="UP000837857"/>
    </source>
</evidence>
<evidence type="ECO:0000313" key="2">
    <source>
        <dbReference type="EMBL" id="CAH2071417.1"/>
    </source>
</evidence>
<organism evidence="2 3">
    <name type="scientific">Iphiclides podalirius</name>
    <name type="common">scarce swallowtail</name>
    <dbReference type="NCBI Taxonomy" id="110791"/>
    <lineage>
        <taxon>Eukaryota</taxon>
        <taxon>Metazoa</taxon>
        <taxon>Ecdysozoa</taxon>
        <taxon>Arthropoda</taxon>
        <taxon>Hexapoda</taxon>
        <taxon>Insecta</taxon>
        <taxon>Pterygota</taxon>
        <taxon>Neoptera</taxon>
        <taxon>Endopterygota</taxon>
        <taxon>Lepidoptera</taxon>
        <taxon>Glossata</taxon>
        <taxon>Ditrysia</taxon>
        <taxon>Papilionoidea</taxon>
        <taxon>Papilionidae</taxon>
        <taxon>Papilioninae</taxon>
        <taxon>Iphiclides</taxon>
    </lineage>
</organism>
<feature type="transmembrane region" description="Helical" evidence="1">
    <location>
        <begin position="91"/>
        <end position="115"/>
    </location>
</feature>
<dbReference type="Pfam" id="PF16054">
    <property type="entry name" value="TMEM72"/>
    <property type="match status" value="1"/>
</dbReference>
<keyword evidence="3" id="KW-1185">Reference proteome</keyword>
<keyword evidence="1" id="KW-1133">Transmembrane helix</keyword>
<protein>
    <submittedName>
        <fullName evidence="2">Uncharacterized protein</fullName>
    </submittedName>
</protein>
<dbReference type="PANTHER" id="PTHR28474:SF1">
    <property type="entry name" value="TRANSMEMBRANE PROTEIN 72"/>
    <property type="match status" value="1"/>
</dbReference>
<sequence>MPSSVMRLYPINFAHVLAPIQSGANELESQPQDISIRSPTRRVPAPKKSLALKLWDLLQPLARLWGLVTAVVLSGAGAELMVLGYEIAPGFLVGAVLVFLLETMWVVALFVDLLCRRGEYTLSLRCWDLMRWSCGRARAPFYACAATAILFANLTLLAVVAGGLLLVLAALRAAVPFSPYASHGPHPPRAGSSLLSQHDSPLPDVFYNAAHSADDRCEEMTVLDIKSPQKSRSVTPKPPLLEL</sequence>
<dbReference type="InterPro" id="IPR032055">
    <property type="entry name" value="TMEM72"/>
</dbReference>
<feature type="transmembrane region" description="Helical" evidence="1">
    <location>
        <begin position="141"/>
        <end position="171"/>
    </location>
</feature>
<keyword evidence="1" id="KW-0812">Transmembrane</keyword>
<feature type="transmembrane region" description="Helical" evidence="1">
    <location>
        <begin position="64"/>
        <end position="85"/>
    </location>
</feature>
<accession>A0ABN8IYJ6</accession>
<keyword evidence="1" id="KW-0472">Membrane</keyword>
<name>A0ABN8IYJ6_9NEOP</name>
<dbReference type="Proteomes" id="UP000837857">
    <property type="component" value="Chromosome 6"/>
</dbReference>
<dbReference type="PANTHER" id="PTHR28474">
    <property type="entry name" value="TRANSMEMBRANE PROTEIN 72"/>
    <property type="match status" value="1"/>
</dbReference>
<feature type="non-terminal residue" evidence="2">
    <location>
        <position position="1"/>
    </location>
</feature>
<dbReference type="EMBL" id="OW152818">
    <property type="protein sequence ID" value="CAH2071417.1"/>
    <property type="molecule type" value="Genomic_DNA"/>
</dbReference>
<gene>
    <name evidence="2" type="ORF">IPOD504_LOCUS15109</name>
</gene>